<gene>
    <name evidence="1" type="ORF">A8M32_20425</name>
</gene>
<keyword evidence="2" id="KW-1185">Reference proteome</keyword>
<organism evidence="1 2">
    <name type="scientific">Sinorhizobium alkalisoli</name>
    <dbReference type="NCBI Taxonomy" id="1752398"/>
    <lineage>
        <taxon>Bacteria</taxon>
        <taxon>Pseudomonadati</taxon>
        <taxon>Pseudomonadota</taxon>
        <taxon>Alphaproteobacteria</taxon>
        <taxon>Hyphomicrobiales</taxon>
        <taxon>Rhizobiaceae</taxon>
        <taxon>Sinorhizobium/Ensifer group</taxon>
        <taxon>Sinorhizobium</taxon>
    </lineage>
</organism>
<evidence type="ECO:0000313" key="1">
    <source>
        <dbReference type="EMBL" id="ODR88858.1"/>
    </source>
</evidence>
<comment type="caution">
    <text evidence="1">The sequence shown here is derived from an EMBL/GenBank/DDBJ whole genome shotgun (WGS) entry which is preliminary data.</text>
</comment>
<name>A0A1E3V5H7_9HYPH</name>
<sequence length="155" mass="17092">MDLAYPGDTASVHDILELAGHYRMAALMLGERTPRGKALSHIPRRFLALHSIELYLNAFLLAKGLEPKTIRGLQHDIGERSSRAVGAGLILRKRTARHLETLSSNREYLVTRYGPEMTTTLSQVNRVMATLEELSQKVGKVVKGSISAAQACPKD</sequence>
<dbReference type="OrthoDB" id="7854481at2"/>
<reference evidence="2" key="1">
    <citation type="submission" date="2016-05" db="EMBL/GenBank/DDBJ databases">
        <authorList>
            <person name="Li Y."/>
        </authorList>
    </citation>
    <scope>NUCLEOTIDE SEQUENCE [LARGE SCALE GENOMIC DNA]</scope>
    <source>
        <strain evidence="2">YIC4027</strain>
    </source>
</reference>
<dbReference type="Proteomes" id="UP000094342">
    <property type="component" value="Unassembled WGS sequence"/>
</dbReference>
<dbReference type="AlphaFoldDB" id="A0A1E3V5H7"/>
<accession>A0A1E3V5H7</accession>
<evidence type="ECO:0000313" key="2">
    <source>
        <dbReference type="Proteomes" id="UP000094342"/>
    </source>
</evidence>
<evidence type="ECO:0008006" key="3">
    <source>
        <dbReference type="Google" id="ProtNLM"/>
    </source>
</evidence>
<protein>
    <recommendedName>
        <fullName evidence="3">HEPN domain-containing protein</fullName>
    </recommendedName>
</protein>
<proteinExistence type="predicted"/>
<dbReference type="EMBL" id="LYBW01000062">
    <property type="protein sequence ID" value="ODR88858.1"/>
    <property type="molecule type" value="Genomic_DNA"/>
</dbReference>